<evidence type="ECO:0000259" key="1">
    <source>
        <dbReference type="Pfam" id="PF12697"/>
    </source>
</evidence>
<dbReference type="PANTHER" id="PTHR43798:SF29">
    <property type="entry name" value="AB HYDROLASE-1 DOMAIN-CONTAINING PROTEIN"/>
    <property type="match status" value="1"/>
</dbReference>
<dbReference type="Proteomes" id="UP001374803">
    <property type="component" value="Chromosome"/>
</dbReference>
<dbReference type="InterPro" id="IPR050266">
    <property type="entry name" value="AB_hydrolase_sf"/>
</dbReference>
<dbReference type="Gene3D" id="3.40.50.1820">
    <property type="entry name" value="alpha/beta hydrolase"/>
    <property type="match status" value="1"/>
</dbReference>
<evidence type="ECO:0000313" key="3">
    <source>
        <dbReference type="Proteomes" id="UP001374803"/>
    </source>
</evidence>
<dbReference type="SUPFAM" id="SSF53474">
    <property type="entry name" value="alpha/beta-Hydrolases"/>
    <property type="match status" value="1"/>
</dbReference>
<evidence type="ECO:0000313" key="2">
    <source>
        <dbReference type="EMBL" id="WXB08083.1"/>
    </source>
</evidence>
<sequence length="270" mass="29742">MPLVPVNGTRLYVEDTGPGSTGQTIVFSHGLLFSGEMFAAQVAHFRGLGYRCIAYDHRGQGRSDDHPSRIVTIELVYDDAVALLESLELGKVHFAGLSMGGFVAMRLGARRPDLLASMILLETSAEPEPRENLRKYKMLNAIARYLSLSPVANKVMPIMFSRDFLEDPAREVDRRIWRSKLLGNRQTIYRAVNGVIEREGIEAEIARITSPTLILVGEQDTATVPAKAERIQRSIAGSSLVRIPRAGHSSSVEQPEAVNAAIQSFLTSLR</sequence>
<proteinExistence type="predicted"/>
<protein>
    <submittedName>
        <fullName evidence="2">Alpha/beta hydrolase</fullName>
    </submittedName>
</protein>
<keyword evidence="3" id="KW-1185">Reference proteome</keyword>
<dbReference type="GO" id="GO:0016787">
    <property type="term" value="F:hydrolase activity"/>
    <property type="evidence" value="ECO:0007669"/>
    <property type="project" value="UniProtKB-KW"/>
</dbReference>
<dbReference type="PANTHER" id="PTHR43798">
    <property type="entry name" value="MONOACYLGLYCEROL LIPASE"/>
    <property type="match status" value="1"/>
</dbReference>
<dbReference type="PRINTS" id="PR00412">
    <property type="entry name" value="EPOXHYDRLASE"/>
</dbReference>
<name>A0ABZ2LDU6_9BACT</name>
<keyword evidence="2" id="KW-0378">Hydrolase</keyword>
<dbReference type="InterPro" id="IPR000639">
    <property type="entry name" value="Epox_hydrolase-like"/>
</dbReference>
<dbReference type="InterPro" id="IPR000073">
    <property type="entry name" value="AB_hydrolase_1"/>
</dbReference>
<dbReference type="RefSeq" id="WP_394837758.1">
    <property type="nucleotide sequence ID" value="NZ_CP089929.1"/>
</dbReference>
<organism evidence="2 3">
    <name type="scientific">Pendulispora rubella</name>
    <dbReference type="NCBI Taxonomy" id="2741070"/>
    <lineage>
        <taxon>Bacteria</taxon>
        <taxon>Pseudomonadati</taxon>
        <taxon>Myxococcota</taxon>
        <taxon>Myxococcia</taxon>
        <taxon>Myxococcales</taxon>
        <taxon>Sorangiineae</taxon>
        <taxon>Pendulisporaceae</taxon>
        <taxon>Pendulispora</taxon>
    </lineage>
</organism>
<dbReference type="InterPro" id="IPR029058">
    <property type="entry name" value="AB_hydrolase_fold"/>
</dbReference>
<dbReference type="PRINTS" id="PR00111">
    <property type="entry name" value="ABHYDROLASE"/>
</dbReference>
<dbReference type="Pfam" id="PF12697">
    <property type="entry name" value="Abhydrolase_6"/>
    <property type="match status" value="1"/>
</dbReference>
<accession>A0ABZ2LDU6</accession>
<feature type="domain" description="AB hydrolase-1" evidence="1">
    <location>
        <begin position="25"/>
        <end position="261"/>
    </location>
</feature>
<gene>
    <name evidence="2" type="ORF">LVJ94_12675</name>
</gene>
<reference evidence="2" key="1">
    <citation type="submission" date="2021-12" db="EMBL/GenBank/DDBJ databases">
        <title>Discovery of the Pendulisporaceae a myxobacterial family with distinct sporulation behavior and unique specialized metabolism.</title>
        <authorList>
            <person name="Garcia R."/>
            <person name="Popoff A."/>
            <person name="Bader C.D."/>
            <person name="Loehr J."/>
            <person name="Walesch S."/>
            <person name="Walt C."/>
            <person name="Boldt J."/>
            <person name="Bunk B."/>
            <person name="Haeckl F.J.F.P.J."/>
            <person name="Gunesch A.P."/>
            <person name="Birkelbach J."/>
            <person name="Nuebel U."/>
            <person name="Pietschmann T."/>
            <person name="Bach T."/>
            <person name="Mueller R."/>
        </authorList>
    </citation>
    <scope>NUCLEOTIDE SEQUENCE</scope>
    <source>
        <strain evidence="2">MSr11367</strain>
    </source>
</reference>
<dbReference type="EMBL" id="CP089983">
    <property type="protein sequence ID" value="WXB08083.1"/>
    <property type="molecule type" value="Genomic_DNA"/>
</dbReference>